<evidence type="ECO:0000313" key="2">
    <source>
        <dbReference type="Proteomes" id="UP000095282"/>
    </source>
</evidence>
<dbReference type="WBParaSite" id="Csp11.Scaffold629.g13777.t1">
    <property type="protein sequence ID" value="Csp11.Scaffold629.g13777.t1"/>
    <property type="gene ID" value="Csp11.Scaffold629.g13777"/>
</dbReference>
<protein>
    <submittedName>
        <fullName evidence="3">Uncharacterized protein</fullName>
    </submittedName>
</protein>
<accession>A0A1I7U107</accession>
<organism evidence="2 3">
    <name type="scientific">Caenorhabditis tropicalis</name>
    <dbReference type="NCBI Taxonomy" id="1561998"/>
    <lineage>
        <taxon>Eukaryota</taxon>
        <taxon>Metazoa</taxon>
        <taxon>Ecdysozoa</taxon>
        <taxon>Nematoda</taxon>
        <taxon>Chromadorea</taxon>
        <taxon>Rhabditida</taxon>
        <taxon>Rhabditina</taxon>
        <taxon>Rhabditomorpha</taxon>
        <taxon>Rhabditoidea</taxon>
        <taxon>Rhabditidae</taxon>
        <taxon>Peloderinae</taxon>
        <taxon>Caenorhabditis</taxon>
    </lineage>
</organism>
<feature type="compositionally biased region" description="Low complexity" evidence="1">
    <location>
        <begin position="1"/>
        <end position="19"/>
    </location>
</feature>
<sequence length="111" mass="12321">MSLPCSSNSESSVTSSESSPIDQQIKINNVAFCEQSDGASSSAANSTILQQEASSESRNLTRPKAHITVFIDAENRTQLRRNTEFMLNGVAVPFEFDFTFPEKRRTKTKEI</sequence>
<keyword evidence="2" id="KW-1185">Reference proteome</keyword>
<evidence type="ECO:0000313" key="3">
    <source>
        <dbReference type="WBParaSite" id="Csp11.Scaffold629.g13777.t1"/>
    </source>
</evidence>
<dbReference type="AlphaFoldDB" id="A0A1I7U107"/>
<reference evidence="3" key="1">
    <citation type="submission" date="2016-11" db="UniProtKB">
        <authorList>
            <consortium name="WormBaseParasite"/>
        </authorList>
    </citation>
    <scope>IDENTIFICATION</scope>
</reference>
<evidence type="ECO:0000256" key="1">
    <source>
        <dbReference type="SAM" id="MobiDB-lite"/>
    </source>
</evidence>
<name>A0A1I7U107_9PELO</name>
<feature type="region of interest" description="Disordered" evidence="1">
    <location>
        <begin position="1"/>
        <end position="22"/>
    </location>
</feature>
<proteinExistence type="predicted"/>
<dbReference type="Proteomes" id="UP000095282">
    <property type="component" value="Unplaced"/>
</dbReference>